<evidence type="ECO:0000256" key="5">
    <source>
        <dbReference type="ARBA" id="ARBA00023295"/>
    </source>
</evidence>
<dbReference type="InterPro" id="IPR018232">
    <property type="entry name" value="Glyco_hydro_37_CS"/>
</dbReference>
<dbReference type="SUPFAM" id="SSF48208">
    <property type="entry name" value="Six-hairpin glycosidases"/>
    <property type="match status" value="1"/>
</dbReference>
<keyword evidence="4 6" id="KW-0378">Hydrolase</keyword>
<organism evidence="7 8">
    <name type="scientific">Syphacia muris</name>
    <dbReference type="NCBI Taxonomy" id="451379"/>
    <lineage>
        <taxon>Eukaryota</taxon>
        <taxon>Metazoa</taxon>
        <taxon>Ecdysozoa</taxon>
        <taxon>Nematoda</taxon>
        <taxon>Chromadorea</taxon>
        <taxon>Rhabditida</taxon>
        <taxon>Spirurina</taxon>
        <taxon>Oxyuridomorpha</taxon>
        <taxon>Oxyuroidea</taxon>
        <taxon>Oxyuridae</taxon>
        <taxon>Syphacia</taxon>
    </lineage>
</organism>
<evidence type="ECO:0000313" key="7">
    <source>
        <dbReference type="Proteomes" id="UP000046393"/>
    </source>
</evidence>
<dbReference type="PRINTS" id="PR00744">
    <property type="entry name" value="GLHYDRLASE37"/>
</dbReference>
<dbReference type="Proteomes" id="UP000046393">
    <property type="component" value="Unplaced"/>
</dbReference>
<evidence type="ECO:0000256" key="1">
    <source>
        <dbReference type="ARBA" id="ARBA00005615"/>
    </source>
</evidence>
<sequence length="528" mass="62493">MSSTSLLSEAATLNFVDNRIEETSEAELVAVIDELPNPNRTINVCDETNSKNWFIYCSGRLLEAVNIHKIFNDSKTFVDMPMIYDDIKPEELVKFLRKFFLPPGNELISCVPEDWTTYPAKLMKITDPVLRHWALDLNNIWKLLCKKIDPRIKDQESRSSLIYVPNEFIMPGGRFREFYYWDTYWIVKGLIASDMLETTRRMIENMAYIVEKYGFIPNGGRIYYLQRSQPPMLIPMVYEYYESTQDIAFVRSILPTLRKEFNFWQQHRMMTEVKLIVKIYQYRTNSNVPRPESFREDIATARDDIASTAESGWDFSTRWFRDSVSLSSLETTKILPVDLNAFMCWNMDIMEYLHERVGDRRRSEAFRDMRATFRDVMHNVFYNRSMGAWFDYNMRTKQHNRKFYMSNVTPLYTGCYHSLNQQKSERLFRLMERIGAFSYPGGVPTSLERHSFEQWDFPNGFGPLNFMMIEGLRKSENPLMQDQAYQIARKWLLSNYRVYRKTGHMWEKYNVIGTYPEPGAGGEYAVQV</sequence>
<dbReference type="GO" id="GO:0005993">
    <property type="term" value="P:trehalose catabolic process"/>
    <property type="evidence" value="ECO:0007669"/>
    <property type="project" value="TreeGrafter"/>
</dbReference>
<keyword evidence="5 6" id="KW-0326">Glycosidase</keyword>
<evidence type="ECO:0000256" key="2">
    <source>
        <dbReference type="ARBA" id="ARBA00012757"/>
    </source>
</evidence>
<evidence type="ECO:0000256" key="6">
    <source>
        <dbReference type="RuleBase" id="RU361180"/>
    </source>
</evidence>
<dbReference type="STRING" id="451379.A0A0N5AKP9"/>
<comment type="similarity">
    <text evidence="1 6">Belongs to the glycosyl hydrolase 37 family.</text>
</comment>
<accession>A0A0N5AKP9</accession>
<dbReference type="GO" id="GO:0004555">
    <property type="term" value="F:alpha,alpha-trehalase activity"/>
    <property type="evidence" value="ECO:0007669"/>
    <property type="project" value="UniProtKB-EC"/>
</dbReference>
<comment type="catalytic activity">
    <reaction evidence="6">
        <text>alpha,alpha-trehalose + H2O = alpha-D-glucose + beta-D-glucose</text>
        <dbReference type="Rhea" id="RHEA:32675"/>
        <dbReference type="ChEBI" id="CHEBI:15377"/>
        <dbReference type="ChEBI" id="CHEBI:15903"/>
        <dbReference type="ChEBI" id="CHEBI:16551"/>
        <dbReference type="ChEBI" id="CHEBI:17925"/>
        <dbReference type="EC" id="3.2.1.28"/>
    </reaction>
</comment>
<dbReference type="InterPro" id="IPR001661">
    <property type="entry name" value="Glyco_hydro_37"/>
</dbReference>
<dbReference type="Pfam" id="PF01204">
    <property type="entry name" value="Trehalase"/>
    <property type="match status" value="1"/>
</dbReference>
<keyword evidence="7" id="KW-1185">Reference proteome</keyword>
<dbReference type="Gene3D" id="1.50.10.10">
    <property type="match status" value="1"/>
</dbReference>
<dbReference type="PROSITE" id="PS00927">
    <property type="entry name" value="TREHALASE_1"/>
    <property type="match status" value="1"/>
</dbReference>
<protein>
    <recommendedName>
        <fullName evidence="3 6">Trehalase</fullName>
        <ecNumber evidence="2 6">3.2.1.28</ecNumber>
    </recommendedName>
    <alternativeName>
        <fullName evidence="6">Alpha-trehalose glucohydrolase</fullName>
    </alternativeName>
</protein>
<dbReference type="PANTHER" id="PTHR23403:SF5">
    <property type="entry name" value="TREHALASE"/>
    <property type="match status" value="1"/>
</dbReference>
<dbReference type="PANTHER" id="PTHR23403">
    <property type="entry name" value="TREHALASE"/>
    <property type="match status" value="1"/>
</dbReference>
<dbReference type="InterPro" id="IPR012341">
    <property type="entry name" value="6hp_glycosidase-like_sf"/>
</dbReference>
<proteinExistence type="inferred from homology"/>
<dbReference type="InterPro" id="IPR008928">
    <property type="entry name" value="6-hairpin_glycosidase_sf"/>
</dbReference>
<dbReference type="AlphaFoldDB" id="A0A0N5AKP9"/>
<dbReference type="EC" id="3.2.1.28" evidence="2 6"/>
<dbReference type="WBParaSite" id="SMUV_0000507901-mRNA-1">
    <property type="protein sequence ID" value="SMUV_0000507901-mRNA-1"/>
    <property type="gene ID" value="SMUV_0000507901"/>
</dbReference>
<name>A0A0N5AKP9_9BILA</name>
<reference evidence="8" key="1">
    <citation type="submission" date="2017-02" db="UniProtKB">
        <authorList>
            <consortium name="WormBaseParasite"/>
        </authorList>
    </citation>
    <scope>IDENTIFICATION</scope>
</reference>
<evidence type="ECO:0000256" key="4">
    <source>
        <dbReference type="ARBA" id="ARBA00022801"/>
    </source>
</evidence>
<evidence type="ECO:0000256" key="3">
    <source>
        <dbReference type="ARBA" id="ARBA00019905"/>
    </source>
</evidence>
<evidence type="ECO:0000313" key="8">
    <source>
        <dbReference type="WBParaSite" id="SMUV_0000507901-mRNA-1"/>
    </source>
</evidence>